<dbReference type="PANTHER" id="PTHR48094">
    <property type="entry name" value="PROTEIN/NUCLEIC ACID DEGLYCASE DJ-1-RELATED"/>
    <property type="match status" value="1"/>
</dbReference>
<dbReference type="AlphaFoldDB" id="A0A4V1QS98"/>
<name>A0A4V1QS98_9MICO</name>
<keyword evidence="6" id="KW-1185">Reference proteome</keyword>
<dbReference type="Proteomes" id="UP000292935">
    <property type="component" value="Unassembled WGS sequence"/>
</dbReference>
<evidence type="ECO:0000256" key="3">
    <source>
        <dbReference type="ARBA" id="ARBA00038493"/>
    </source>
</evidence>
<dbReference type="EMBL" id="SDPO01000003">
    <property type="protein sequence ID" value="RXZ47643.1"/>
    <property type="molecule type" value="Genomic_DNA"/>
</dbReference>
<evidence type="ECO:0000313" key="6">
    <source>
        <dbReference type="Proteomes" id="UP000292935"/>
    </source>
</evidence>
<dbReference type="Pfam" id="PF01965">
    <property type="entry name" value="DJ-1_PfpI"/>
    <property type="match status" value="1"/>
</dbReference>
<accession>A0A4V1QS98</accession>
<evidence type="ECO:0000256" key="1">
    <source>
        <dbReference type="ARBA" id="ARBA00023016"/>
    </source>
</evidence>
<dbReference type="GO" id="GO:0019243">
    <property type="term" value="P:methylglyoxal catabolic process to D-lactate via S-lactoyl-glutathione"/>
    <property type="evidence" value="ECO:0007669"/>
    <property type="project" value="TreeGrafter"/>
</dbReference>
<sequence length="232" mass="23573">MSSILMIVTGANSLTMKDGTQYPTGFWAEELVTAHRDLVAAGHEVTIATPGGVTPPVDAGSLDPAQTGGEAQAAELSAYLDAIAADLAAAIPVADVDASDYAAIVLPGGHGPMTDLAFDANVGRVLVAANDAGTIIAPFCHGPAALLSAKRADGSNAFAGRRLTVFTDEEERTGGTGENTPWWVESALRDAGLVIDSAAPWSDHVVVDGNLVSGQNPQSSASVAQQVIEALA</sequence>
<organism evidence="5 6">
    <name type="scientific">Agromyces fucosus</name>
    <dbReference type="NCBI Taxonomy" id="41985"/>
    <lineage>
        <taxon>Bacteria</taxon>
        <taxon>Bacillati</taxon>
        <taxon>Actinomycetota</taxon>
        <taxon>Actinomycetes</taxon>
        <taxon>Micrococcales</taxon>
        <taxon>Microbacteriaceae</taxon>
        <taxon>Agromyces</taxon>
    </lineage>
</organism>
<dbReference type="PANTHER" id="PTHR48094:SF11">
    <property type="entry name" value="GLUTATHIONE-INDEPENDENT GLYOXALASE HSP31-RELATED"/>
    <property type="match status" value="1"/>
</dbReference>
<keyword evidence="2" id="KW-0456">Lyase</keyword>
<proteinExistence type="inferred from homology"/>
<evidence type="ECO:0000313" key="5">
    <source>
        <dbReference type="EMBL" id="RXZ47643.1"/>
    </source>
</evidence>
<keyword evidence="1" id="KW-0346">Stress response</keyword>
<reference evidence="5 6" key="1">
    <citation type="submission" date="2019-01" db="EMBL/GenBank/DDBJ databases">
        <authorList>
            <person name="Li J."/>
        </authorList>
    </citation>
    <scope>NUCLEOTIDE SEQUENCE [LARGE SCALE GENOMIC DNA]</scope>
    <source>
        <strain evidence="5 6">CCUG 35506</strain>
    </source>
</reference>
<dbReference type="GO" id="GO:0016740">
    <property type="term" value="F:transferase activity"/>
    <property type="evidence" value="ECO:0007669"/>
    <property type="project" value="UniProtKB-KW"/>
</dbReference>
<feature type="domain" description="DJ-1/PfpI" evidence="4">
    <location>
        <begin position="28"/>
        <end position="229"/>
    </location>
</feature>
<dbReference type="GO" id="GO:0005737">
    <property type="term" value="C:cytoplasm"/>
    <property type="evidence" value="ECO:0007669"/>
    <property type="project" value="TreeGrafter"/>
</dbReference>
<dbReference type="InterPro" id="IPR029062">
    <property type="entry name" value="Class_I_gatase-like"/>
</dbReference>
<dbReference type="InterPro" id="IPR050325">
    <property type="entry name" value="Prot/Nucl_acid_deglycase"/>
</dbReference>
<evidence type="ECO:0000256" key="2">
    <source>
        <dbReference type="ARBA" id="ARBA00023239"/>
    </source>
</evidence>
<gene>
    <name evidence="5" type="ORF">ESP57_13960</name>
</gene>
<comment type="caution">
    <text evidence="5">The sequence shown here is derived from an EMBL/GenBank/DDBJ whole genome shotgun (WGS) entry which is preliminary data.</text>
</comment>
<comment type="similarity">
    <text evidence="3">Belongs to the peptidase C56 family. HSP31-like subfamily.</text>
</comment>
<protein>
    <submittedName>
        <fullName evidence="5">Type 1 glutamine amidotransferase domain-containing protein</fullName>
    </submittedName>
</protein>
<dbReference type="GO" id="GO:0019172">
    <property type="term" value="F:glyoxalase III activity"/>
    <property type="evidence" value="ECO:0007669"/>
    <property type="project" value="TreeGrafter"/>
</dbReference>
<keyword evidence="5" id="KW-0808">Transferase</keyword>
<dbReference type="OrthoDB" id="9792284at2"/>
<keyword evidence="5" id="KW-0315">Glutamine amidotransferase</keyword>
<dbReference type="CDD" id="cd03141">
    <property type="entry name" value="GATase1_Hsp31_like"/>
    <property type="match status" value="1"/>
</dbReference>
<dbReference type="InterPro" id="IPR002818">
    <property type="entry name" value="DJ-1/PfpI"/>
</dbReference>
<dbReference type="SUPFAM" id="SSF52317">
    <property type="entry name" value="Class I glutamine amidotransferase-like"/>
    <property type="match status" value="1"/>
</dbReference>
<evidence type="ECO:0000259" key="4">
    <source>
        <dbReference type="Pfam" id="PF01965"/>
    </source>
</evidence>
<dbReference type="RefSeq" id="WP_056011319.1">
    <property type="nucleotide sequence ID" value="NZ_SDPO01000003.1"/>
</dbReference>
<dbReference type="Gene3D" id="3.40.50.880">
    <property type="match status" value="1"/>
</dbReference>